<dbReference type="Gene3D" id="3.40.390.10">
    <property type="entry name" value="Collagenase (Catalytic Domain)"/>
    <property type="match status" value="1"/>
</dbReference>
<name>A0A1F5G230_9BACT</name>
<dbReference type="GO" id="GO:0004222">
    <property type="term" value="F:metalloendopeptidase activity"/>
    <property type="evidence" value="ECO:0007669"/>
    <property type="project" value="InterPro"/>
</dbReference>
<proteinExistence type="predicted"/>
<sequence length="245" mass="26809">MKKILSAIITIILSINAVGVATAAENAKPEHELKQKVFVHWPKTKEGKRPPTTPACQVTGSDQQNDYLWAGWKMPSSGMSYKINVFTAPKNLKTKVSGVIQVSFQTWTNTDPKQIFNYGGTTDIRAPKYDGQNVIAWKGIESGAIAITYIWYWGDTGELAETDTMFNRNLPWSINAPTLGDCGGNQNSYDVQNIATHEFGHWVGLDDLYASVDSELTMYGYGVVGELKKDTLGAGDITGVLAIAP</sequence>
<comment type="caution">
    <text evidence="7">The sequence shown here is derived from an EMBL/GenBank/DDBJ whole genome shotgun (WGS) entry which is preliminary data.</text>
</comment>
<dbReference type="GO" id="GO:0006508">
    <property type="term" value="P:proteolysis"/>
    <property type="evidence" value="ECO:0007669"/>
    <property type="project" value="UniProtKB-KW"/>
</dbReference>
<feature type="signal peptide" evidence="5">
    <location>
        <begin position="1"/>
        <end position="23"/>
    </location>
</feature>
<evidence type="ECO:0000256" key="2">
    <source>
        <dbReference type="ARBA" id="ARBA00022723"/>
    </source>
</evidence>
<dbReference type="GO" id="GO:0008270">
    <property type="term" value="F:zinc ion binding"/>
    <property type="evidence" value="ECO:0007669"/>
    <property type="project" value="InterPro"/>
</dbReference>
<organism evidence="7 8">
    <name type="scientific">Candidatus Curtissbacteria bacterium RBG_16_39_7</name>
    <dbReference type="NCBI Taxonomy" id="1797707"/>
    <lineage>
        <taxon>Bacteria</taxon>
        <taxon>Candidatus Curtissiibacteriota</taxon>
    </lineage>
</organism>
<dbReference type="InterPro" id="IPR024079">
    <property type="entry name" value="MetalloPept_cat_dom_sf"/>
</dbReference>
<reference evidence="7 8" key="1">
    <citation type="journal article" date="2016" name="Nat. Commun.">
        <title>Thousands of microbial genomes shed light on interconnected biogeochemical processes in an aquifer system.</title>
        <authorList>
            <person name="Anantharaman K."/>
            <person name="Brown C.T."/>
            <person name="Hug L.A."/>
            <person name="Sharon I."/>
            <person name="Castelle C.J."/>
            <person name="Probst A.J."/>
            <person name="Thomas B.C."/>
            <person name="Singh A."/>
            <person name="Wilkins M.J."/>
            <person name="Karaoz U."/>
            <person name="Brodie E.L."/>
            <person name="Williams K.H."/>
            <person name="Hubbard S.S."/>
            <person name="Banfield J.F."/>
        </authorList>
    </citation>
    <scope>NUCLEOTIDE SEQUENCE [LARGE SCALE GENOMIC DNA]</scope>
</reference>
<gene>
    <name evidence="7" type="ORF">A2Z23_02980</name>
</gene>
<dbReference type="EMBL" id="MFAV01000041">
    <property type="protein sequence ID" value="OGD85898.1"/>
    <property type="molecule type" value="Genomic_DNA"/>
</dbReference>
<dbReference type="InterPro" id="IPR001818">
    <property type="entry name" value="Pept_M10_metallopeptidase"/>
</dbReference>
<keyword evidence="3" id="KW-0378">Hydrolase</keyword>
<evidence type="ECO:0000256" key="3">
    <source>
        <dbReference type="ARBA" id="ARBA00022801"/>
    </source>
</evidence>
<keyword evidence="1" id="KW-0645">Protease</keyword>
<accession>A0A1F5G230</accession>
<feature type="domain" description="Peptidase M10 metallopeptidase" evidence="6">
    <location>
        <begin position="78"/>
        <end position="240"/>
    </location>
</feature>
<dbReference type="AlphaFoldDB" id="A0A1F5G230"/>
<dbReference type="GO" id="GO:0031012">
    <property type="term" value="C:extracellular matrix"/>
    <property type="evidence" value="ECO:0007669"/>
    <property type="project" value="InterPro"/>
</dbReference>
<evidence type="ECO:0000256" key="5">
    <source>
        <dbReference type="SAM" id="SignalP"/>
    </source>
</evidence>
<dbReference type="Pfam" id="PF00413">
    <property type="entry name" value="Peptidase_M10"/>
    <property type="match status" value="1"/>
</dbReference>
<protein>
    <recommendedName>
        <fullName evidence="6">Peptidase M10 metallopeptidase domain-containing protein</fullName>
    </recommendedName>
</protein>
<dbReference type="Proteomes" id="UP000176628">
    <property type="component" value="Unassembled WGS sequence"/>
</dbReference>
<feature type="chain" id="PRO_5009518674" description="Peptidase M10 metallopeptidase domain-containing protein" evidence="5">
    <location>
        <begin position="24"/>
        <end position="245"/>
    </location>
</feature>
<evidence type="ECO:0000259" key="6">
    <source>
        <dbReference type="Pfam" id="PF00413"/>
    </source>
</evidence>
<evidence type="ECO:0000313" key="7">
    <source>
        <dbReference type="EMBL" id="OGD85898.1"/>
    </source>
</evidence>
<evidence type="ECO:0000256" key="4">
    <source>
        <dbReference type="ARBA" id="ARBA00022833"/>
    </source>
</evidence>
<keyword evidence="2" id="KW-0479">Metal-binding</keyword>
<keyword evidence="5" id="KW-0732">Signal</keyword>
<dbReference type="SUPFAM" id="SSF55486">
    <property type="entry name" value="Metalloproteases ('zincins'), catalytic domain"/>
    <property type="match status" value="1"/>
</dbReference>
<evidence type="ECO:0000313" key="8">
    <source>
        <dbReference type="Proteomes" id="UP000176628"/>
    </source>
</evidence>
<evidence type="ECO:0000256" key="1">
    <source>
        <dbReference type="ARBA" id="ARBA00022670"/>
    </source>
</evidence>
<keyword evidence="4" id="KW-0862">Zinc</keyword>